<dbReference type="GO" id="GO:0043067">
    <property type="term" value="P:regulation of programmed cell death"/>
    <property type="evidence" value="ECO:0007669"/>
    <property type="project" value="TreeGrafter"/>
</dbReference>
<gene>
    <name evidence="4" type="ORF">LIER_03997</name>
</gene>
<organism evidence="4 5">
    <name type="scientific">Lithospermum erythrorhizon</name>
    <name type="common">Purple gromwell</name>
    <name type="synonym">Lithospermum officinale var. erythrorhizon</name>
    <dbReference type="NCBI Taxonomy" id="34254"/>
    <lineage>
        <taxon>Eukaryota</taxon>
        <taxon>Viridiplantae</taxon>
        <taxon>Streptophyta</taxon>
        <taxon>Embryophyta</taxon>
        <taxon>Tracheophyta</taxon>
        <taxon>Spermatophyta</taxon>
        <taxon>Magnoliopsida</taxon>
        <taxon>eudicotyledons</taxon>
        <taxon>Gunneridae</taxon>
        <taxon>Pentapetalae</taxon>
        <taxon>asterids</taxon>
        <taxon>lamiids</taxon>
        <taxon>Boraginales</taxon>
        <taxon>Boraginaceae</taxon>
        <taxon>Boraginoideae</taxon>
        <taxon>Lithospermeae</taxon>
        <taxon>Lithospermum</taxon>
    </lineage>
</organism>
<dbReference type="PIRSF" id="PIRSF036836">
    <property type="entry name" value="RNase_bind_SBP1"/>
    <property type="match status" value="1"/>
</dbReference>
<evidence type="ECO:0000313" key="5">
    <source>
        <dbReference type="Proteomes" id="UP001454036"/>
    </source>
</evidence>
<dbReference type="CDD" id="cd16649">
    <property type="entry name" value="mRING-HC-C3HC5_CGRF1-like"/>
    <property type="match status" value="1"/>
</dbReference>
<dbReference type="Pfam" id="PF13920">
    <property type="entry name" value="zf-C3HC4_3"/>
    <property type="match status" value="1"/>
</dbReference>
<evidence type="ECO:0000256" key="1">
    <source>
        <dbReference type="ARBA" id="ARBA00022723"/>
    </source>
</evidence>
<keyword evidence="3" id="KW-0862">Zinc</keyword>
<dbReference type="GO" id="GO:0004842">
    <property type="term" value="F:ubiquitin-protein transferase activity"/>
    <property type="evidence" value="ECO:0007669"/>
    <property type="project" value="TreeGrafter"/>
</dbReference>
<dbReference type="PANTHER" id="PTHR42647:SF12">
    <property type="entry name" value="BOI-RELATED E3 UBIQUITIN-PROTEIN LIGASE 2-RELATED"/>
    <property type="match status" value="1"/>
</dbReference>
<evidence type="ECO:0000313" key="4">
    <source>
        <dbReference type="EMBL" id="GAA0143273.1"/>
    </source>
</evidence>
<dbReference type="PANTHER" id="PTHR42647">
    <property type="entry name" value="SBP (S-RIBONUCLEASE BINDING PROTEIN) FAMILY PROTEIN"/>
    <property type="match status" value="1"/>
</dbReference>
<evidence type="ECO:0008006" key="6">
    <source>
        <dbReference type="Google" id="ProtNLM"/>
    </source>
</evidence>
<accession>A0AAV3NWC0</accession>
<dbReference type="GO" id="GO:0008270">
    <property type="term" value="F:zinc ion binding"/>
    <property type="evidence" value="ECO:0007669"/>
    <property type="project" value="UniProtKB-KW"/>
</dbReference>
<dbReference type="Proteomes" id="UP001454036">
    <property type="component" value="Unassembled WGS sequence"/>
</dbReference>
<keyword evidence="1" id="KW-0479">Metal-binding</keyword>
<protein>
    <recommendedName>
        <fullName evidence="6">RING-type domain-containing protein</fullName>
    </recommendedName>
</protein>
<proteinExistence type="predicted"/>
<keyword evidence="2" id="KW-0863">Zinc-finger</keyword>
<keyword evidence="5" id="KW-1185">Reference proteome</keyword>
<evidence type="ECO:0000256" key="3">
    <source>
        <dbReference type="ARBA" id="ARBA00022833"/>
    </source>
</evidence>
<name>A0AAV3NWC0_LITER</name>
<dbReference type="EMBL" id="BAABME010000497">
    <property type="protein sequence ID" value="GAA0143273.1"/>
    <property type="molecule type" value="Genomic_DNA"/>
</dbReference>
<sequence length="312" mass="35401">MTTSTLQEMMFPMYNNSTMTEMVVPAAKYGMVKAESGLTYAHHHNNLPGVSRKRSREDSNNSINMNHQFVPFTTPTENLYNNSGNNNNHYSSNLFSFLGQDFSSQIQLDQLEVDRCISHHMEKVRLEMEERRRKCSRNIMAVVEESISKKLKAKEEEILKIEKLNSALVDRVKSLYVENQLWRDLAQSNEATATALRTNLEQVLTQVRDHHHHHQPYPGSVELIDDAQSCCGSNYDEGGERRNLADNVVENNCSVNGKINSKRCRSCGKEEACVLVLPCRHLCLCSGCDSYVHICPVCESNKSCSLHVNLTT</sequence>
<dbReference type="InterPro" id="IPR013083">
    <property type="entry name" value="Znf_RING/FYVE/PHD"/>
</dbReference>
<dbReference type="AlphaFoldDB" id="A0AAV3NWC0"/>
<evidence type="ECO:0000256" key="2">
    <source>
        <dbReference type="ARBA" id="ARBA00022771"/>
    </source>
</evidence>
<comment type="caution">
    <text evidence="4">The sequence shown here is derived from an EMBL/GenBank/DDBJ whole genome shotgun (WGS) entry which is preliminary data.</text>
</comment>
<dbReference type="Gene3D" id="3.30.40.10">
    <property type="entry name" value="Zinc/RING finger domain, C3HC4 (zinc finger)"/>
    <property type="match status" value="1"/>
</dbReference>
<reference evidence="4 5" key="1">
    <citation type="submission" date="2024-01" db="EMBL/GenBank/DDBJ databases">
        <title>The complete chloroplast genome sequence of Lithospermum erythrorhizon: insights into the phylogenetic relationship among Boraginaceae species and the maternal lineages of purple gromwells.</title>
        <authorList>
            <person name="Okada T."/>
            <person name="Watanabe K."/>
        </authorList>
    </citation>
    <scope>NUCLEOTIDE SEQUENCE [LARGE SCALE GENOMIC DNA]</scope>
</reference>